<dbReference type="KEGG" id="tcm:HL41_06545"/>
<dbReference type="SUPFAM" id="SSF52402">
    <property type="entry name" value="Adenine nucleotide alpha hydrolases-like"/>
    <property type="match status" value="1"/>
</dbReference>
<feature type="domain" description="UspA" evidence="2">
    <location>
        <begin position="2"/>
        <end position="132"/>
    </location>
</feature>
<dbReference type="InterPro" id="IPR006016">
    <property type="entry name" value="UspA"/>
</dbReference>
<name>A0A075WTV7_9BACT</name>
<organism evidence="3 4">
    <name type="scientific">Thermodesulfobacterium commune DSM 2178</name>
    <dbReference type="NCBI Taxonomy" id="289377"/>
    <lineage>
        <taxon>Bacteria</taxon>
        <taxon>Pseudomonadati</taxon>
        <taxon>Thermodesulfobacteriota</taxon>
        <taxon>Thermodesulfobacteria</taxon>
        <taxon>Thermodesulfobacteriales</taxon>
        <taxon>Thermodesulfobacteriaceae</taxon>
        <taxon>Thermodesulfobacterium</taxon>
    </lineage>
</organism>
<dbReference type="InterPro" id="IPR014729">
    <property type="entry name" value="Rossmann-like_a/b/a_fold"/>
</dbReference>
<dbReference type="Gene3D" id="3.40.50.620">
    <property type="entry name" value="HUPs"/>
    <property type="match status" value="1"/>
</dbReference>
<dbReference type="Proteomes" id="UP000028481">
    <property type="component" value="Chromosome"/>
</dbReference>
<dbReference type="CDD" id="cd00293">
    <property type="entry name" value="USP-like"/>
    <property type="match status" value="1"/>
</dbReference>
<dbReference type="RefSeq" id="WP_051754545.1">
    <property type="nucleotide sequence ID" value="NZ_CP008796.1"/>
</dbReference>
<dbReference type="OrthoDB" id="9794782at2"/>
<evidence type="ECO:0000256" key="1">
    <source>
        <dbReference type="ARBA" id="ARBA00008791"/>
    </source>
</evidence>
<dbReference type="PANTHER" id="PTHR46268:SF6">
    <property type="entry name" value="UNIVERSAL STRESS PROTEIN UP12"/>
    <property type="match status" value="1"/>
</dbReference>
<sequence>MKIVVAYDGSADAKEGLRMALTFLKETIDEIILLNVVRKREEMSKEEEAKAVEKAKALLEEVAKEVKDGYKVRQEVLVDFSVAEAILNFVEQEEPDLLIMGARGVRPDIIRYTLGSTAAKVVNFAPCSIYIAKKK</sequence>
<dbReference type="AlphaFoldDB" id="A0A075WTV7"/>
<dbReference type="STRING" id="289377.HL41_06545"/>
<gene>
    <name evidence="3" type="ORF">HL41_06545</name>
</gene>
<keyword evidence="4" id="KW-1185">Reference proteome</keyword>
<comment type="similarity">
    <text evidence="1">Belongs to the universal stress protein A family.</text>
</comment>
<dbReference type="Pfam" id="PF00582">
    <property type="entry name" value="Usp"/>
    <property type="match status" value="1"/>
</dbReference>
<evidence type="ECO:0000313" key="4">
    <source>
        <dbReference type="Proteomes" id="UP000028481"/>
    </source>
</evidence>
<dbReference type="PaxDb" id="289377-HL41_06545"/>
<evidence type="ECO:0000313" key="3">
    <source>
        <dbReference type="EMBL" id="AIH04405.1"/>
    </source>
</evidence>
<dbReference type="EMBL" id="CP008796">
    <property type="protein sequence ID" value="AIH04405.1"/>
    <property type="molecule type" value="Genomic_DNA"/>
</dbReference>
<proteinExistence type="inferred from homology"/>
<protein>
    <recommendedName>
        <fullName evidence="2">UspA domain-containing protein</fullName>
    </recommendedName>
</protein>
<accession>A0A075WTV7</accession>
<dbReference type="eggNOG" id="COG0589">
    <property type="taxonomic scope" value="Bacteria"/>
</dbReference>
<dbReference type="HOGENOM" id="CLU_049301_16_2_0"/>
<reference evidence="3 4" key="1">
    <citation type="journal article" date="2015" name="Genome Announc.">
        <title>Genome Sequence of a Sulfate-Reducing Thermophilic Bacterium, Thermodesulfobacterium commune DSM 2178T (Phylum Thermodesulfobacteria).</title>
        <authorList>
            <person name="Bhatnagar S."/>
            <person name="Badger J.H."/>
            <person name="Madupu R."/>
            <person name="Khouri H.M."/>
            <person name="O'Connor E.M."/>
            <person name="Robb F.T."/>
            <person name="Ward N.L."/>
            <person name="Eisen J.A."/>
        </authorList>
    </citation>
    <scope>NUCLEOTIDE SEQUENCE [LARGE SCALE GENOMIC DNA]</scope>
    <source>
        <strain evidence="3 4">DSM 2178</strain>
    </source>
</reference>
<evidence type="ECO:0000259" key="2">
    <source>
        <dbReference type="Pfam" id="PF00582"/>
    </source>
</evidence>
<dbReference type="PANTHER" id="PTHR46268">
    <property type="entry name" value="STRESS RESPONSE PROTEIN NHAX"/>
    <property type="match status" value="1"/>
</dbReference>